<dbReference type="Proteomes" id="UP001163731">
    <property type="component" value="Unassembled WGS sequence"/>
</dbReference>
<protein>
    <submittedName>
        <fullName evidence="4">T9SS type A sorting domain-containing protein</fullName>
    </submittedName>
</protein>
<proteinExistence type="predicted"/>
<accession>A0ABT3HYY2</accession>
<keyword evidence="1 2" id="KW-0732">Signal</keyword>
<evidence type="ECO:0000313" key="5">
    <source>
        <dbReference type="Proteomes" id="UP001163731"/>
    </source>
</evidence>
<feature type="domain" description="Secretion system C-terminal sorting" evidence="3">
    <location>
        <begin position="180"/>
        <end position="251"/>
    </location>
</feature>
<feature type="chain" id="PRO_5045642563" evidence="2">
    <location>
        <begin position="21"/>
        <end position="253"/>
    </location>
</feature>
<dbReference type="NCBIfam" id="TIGR04183">
    <property type="entry name" value="Por_Secre_tail"/>
    <property type="match status" value="1"/>
</dbReference>
<reference evidence="4" key="1">
    <citation type="submission" date="2022-10" db="EMBL/GenBank/DDBJ databases">
        <title>Chryseobacterium babae sp. nov. isolated from the gut of the beetle Oryctes rhinoceros, and Chryseobacterium kimseyorum sp. nov., isolated from a stick insect rearing cage.</title>
        <authorList>
            <person name="Shelomi M."/>
            <person name="Han C.-J."/>
            <person name="Chen W.-M."/>
            <person name="Chen H.-K."/>
            <person name="Liaw S.-J."/>
            <person name="Muhle E."/>
            <person name="Clermont D."/>
        </authorList>
    </citation>
    <scope>NUCLEOTIDE SEQUENCE</scope>
    <source>
        <strain evidence="4">09-1422</strain>
    </source>
</reference>
<dbReference type="Pfam" id="PF18962">
    <property type="entry name" value="Por_Secre_tail"/>
    <property type="match status" value="1"/>
</dbReference>
<organism evidence="4 5">
    <name type="scientific">Chryseobacterium kimseyorum</name>
    <dbReference type="NCBI Taxonomy" id="2984028"/>
    <lineage>
        <taxon>Bacteria</taxon>
        <taxon>Pseudomonadati</taxon>
        <taxon>Bacteroidota</taxon>
        <taxon>Flavobacteriia</taxon>
        <taxon>Flavobacteriales</taxon>
        <taxon>Weeksellaceae</taxon>
        <taxon>Chryseobacterium group</taxon>
        <taxon>Chryseobacterium</taxon>
    </lineage>
</organism>
<sequence length="253" mass="26158">MRKILLTGLIAISSMVFSQATTNIATATYTGASFGILYNGAQLSGTLTSATINATLSAQTGTTWANDLTIMVLPTSAITGTPLLQVGGDSNFGATETGAWPNGGASTAGTVVNGSYSLTTPINFTANPAYTVRIGNGYANANPPTNSGTWTNITVTLTGVTASVLGTTEITAKSGVNVSVYPNPVVDVLNVMTKDSRINLVSITDISGKAIKTVLSSDKKNEISIDVTELTAGNYLLIIDSEKGKFSKKFIKK</sequence>
<dbReference type="RefSeq" id="WP_264750187.1">
    <property type="nucleotide sequence ID" value="NZ_JAPDHW010000006.1"/>
</dbReference>
<feature type="signal peptide" evidence="2">
    <location>
        <begin position="1"/>
        <end position="20"/>
    </location>
</feature>
<evidence type="ECO:0000313" key="4">
    <source>
        <dbReference type="EMBL" id="MCW3169012.1"/>
    </source>
</evidence>
<evidence type="ECO:0000256" key="1">
    <source>
        <dbReference type="ARBA" id="ARBA00022729"/>
    </source>
</evidence>
<name>A0ABT3HYY2_9FLAO</name>
<evidence type="ECO:0000256" key="2">
    <source>
        <dbReference type="SAM" id="SignalP"/>
    </source>
</evidence>
<keyword evidence="5" id="KW-1185">Reference proteome</keyword>
<dbReference type="EMBL" id="JAPDHW010000006">
    <property type="protein sequence ID" value="MCW3169012.1"/>
    <property type="molecule type" value="Genomic_DNA"/>
</dbReference>
<gene>
    <name evidence="4" type="ORF">OMO38_10800</name>
</gene>
<dbReference type="InterPro" id="IPR026444">
    <property type="entry name" value="Secre_tail"/>
</dbReference>
<comment type="caution">
    <text evidence="4">The sequence shown here is derived from an EMBL/GenBank/DDBJ whole genome shotgun (WGS) entry which is preliminary data.</text>
</comment>
<evidence type="ECO:0000259" key="3">
    <source>
        <dbReference type="Pfam" id="PF18962"/>
    </source>
</evidence>